<proteinExistence type="predicted"/>
<dbReference type="GO" id="GO:0009239">
    <property type="term" value="P:enterobactin biosynthetic process"/>
    <property type="evidence" value="ECO:0007669"/>
    <property type="project" value="TreeGrafter"/>
</dbReference>
<dbReference type="GO" id="GO:0047527">
    <property type="term" value="F:2,3-dihydroxybenzoate-serine ligase activity"/>
    <property type="evidence" value="ECO:0007669"/>
    <property type="project" value="TreeGrafter"/>
</dbReference>
<keyword evidence="3" id="KW-1185">Reference proteome</keyword>
<dbReference type="Gene3D" id="3.30.559.10">
    <property type="entry name" value="Chloramphenicol acetyltransferase-like domain"/>
    <property type="match status" value="1"/>
</dbReference>
<dbReference type="GO" id="GO:0031177">
    <property type="term" value="F:phosphopantetheine binding"/>
    <property type="evidence" value="ECO:0007669"/>
    <property type="project" value="TreeGrafter"/>
</dbReference>
<organism evidence="2 3">
    <name type="scientific">Nocardioides turkmenicus</name>
    <dbReference type="NCBI Taxonomy" id="2711220"/>
    <lineage>
        <taxon>Bacteria</taxon>
        <taxon>Bacillati</taxon>
        <taxon>Actinomycetota</taxon>
        <taxon>Actinomycetes</taxon>
        <taxon>Propionibacteriales</taxon>
        <taxon>Nocardioidaceae</taxon>
        <taxon>Nocardioides</taxon>
    </lineage>
</organism>
<dbReference type="GO" id="GO:0008610">
    <property type="term" value="P:lipid biosynthetic process"/>
    <property type="evidence" value="ECO:0007669"/>
    <property type="project" value="UniProtKB-ARBA"/>
</dbReference>
<accession>A0A6M1R0N3</accession>
<dbReference type="Proteomes" id="UP000483261">
    <property type="component" value="Unassembled WGS sequence"/>
</dbReference>
<dbReference type="AlphaFoldDB" id="A0A6M1R0N3"/>
<dbReference type="GO" id="GO:0009366">
    <property type="term" value="C:enterobactin synthetase complex"/>
    <property type="evidence" value="ECO:0007669"/>
    <property type="project" value="TreeGrafter"/>
</dbReference>
<dbReference type="PANTHER" id="PTHR45527">
    <property type="entry name" value="NONRIBOSOMAL PEPTIDE SYNTHETASE"/>
    <property type="match status" value="1"/>
</dbReference>
<dbReference type="GO" id="GO:0005829">
    <property type="term" value="C:cytosol"/>
    <property type="evidence" value="ECO:0007669"/>
    <property type="project" value="TreeGrafter"/>
</dbReference>
<dbReference type="RefSeq" id="WP_165110997.1">
    <property type="nucleotide sequence ID" value="NZ_JAALAA010000008.1"/>
</dbReference>
<protein>
    <submittedName>
        <fullName evidence="2">Peptide synthase</fullName>
    </submittedName>
</protein>
<evidence type="ECO:0000313" key="2">
    <source>
        <dbReference type="EMBL" id="NGN93252.1"/>
    </source>
</evidence>
<gene>
    <name evidence="2" type="ORF">G5C66_10945</name>
</gene>
<evidence type="ECO:0000259" key="1">
    <source>
        <dbReference type="Pfam" id="PF00668"/>
    </source>
</evidence>
<dbReference type="InterPro" id="IPR023213">
    <property type="entry name" value="CAT-like_dom_sf"/>
</dbReference>
<dbReference type="EMBL" id="JAALAA010000008">
    <property type="protein sequence ID" value="NGN93252.1"/>
    <property type="molecule type" value="Genomic_DNA"/>
</dbReference>
<dbReference type="SUPFAM" id="SSF52777">
    <property type="entry name" value="CoA-dependent acyltransferases"/>
    <property type="match status" value="2"/>
</dbReference>
<feature type="domain" description="Condensation" evidence="1">
    <location>
        <begin position="45"/>
        <end position="449"/>
    </location>
</feature>
<dbReference type="PANTHER" id="PTHR45527:SF1">
    <property type="entry name" value="FATTY ACID SYNTHASE"/>
    <property type="match status" value="1"/>
</dbReference>
<dbReference type="InterPro" id="IPR001242">
    <property type="entry name" value="Condensation_dom"/>
</dbReference>
<dbReference type="GO" id="GO:0043041">
    <property type="term" value="P:amino acid activation for nonribosomal peptide biosynthetic process"/>
    <property type="evidence" value="ECO:0007669"/>
    <property type="project" value="TreeGrafter"/>
</dbReference>
<name>A0A6M1R0N3_9ACTN</name>
<comment type="caution">
    <text evidence="2">The sequence shown here is derived from an EMBL/GenBank/DDBJ whole genome shotgun (WGS) entry which is preliminary data.</text>
</comment>
<evidence type="ECO:0000313" key="3">
    <source>
        <dbReference type="Proteomes" id="UP000483261"/>
    </source>
</evidence>
<reference evidence="2 3" key="1">
    <citation type="submission" date="2020-02" db="EMBL/GenBank/DDBJ databases">
        <title>Whole-genome analyses of novel actinobacteria.</title>
        <authorList>
            <person name="Sahin N."/>
        </authorList>
    </citation>
    <scope>NUCLEOTIDE SEQUENCE [LARGE SCALE GENOMIC DNA]</scope>
    <source>
        <strain evidence="2 3">KC13</strain>
    </source>
</reference>
<dbReference type="Gene3D" id="3.30.559.30">
    <property type="entry name" value="Nonribosomal peptide synthetase, condensation domain"/>
    <property type="match status" value="1"/>
</dbReference>
<dbReference type="Pfam" id="PF00668">
    <property type="entry name" value="Condensation"/>
    <property type="match status" value="1"/>
</dbReference>
<sequence>MLVTTADLWEPRPGTLLRWDVSAPAHGAPAELSLNQRNHLAGAMAGAPTVWLAAAFDVDGPVEPVALSRTWRAFLARHGSLQFEVAVGADGPQARRHHPGTLTWSVTTVCHTSTVEETRAVLHAALDERCVPFGYPAFLPAAVSRPDRSTIVLGMDHLHCDAHSVAVAVEELAELYAAFADRGEESALPAVVSFLDAVSQGTDGPARVAADDPLLRGWGEFLAGRGHRLPTFPLPLGLEPGERADQATAVASLADADLMDRVSARARNSGASTYAAVLAALATAISDLGGGERLDTMAPVSTRSAEQLTRSIGWYTTTVPLTVPASLTDLGLAEAGDAVRHGVRLGSVPLDQVLGSLTEPLVQTRSDVFVVSWVDYRHLPGGSSHLDRDAHHISASTEADDVQIWFSRTHTGLAVRVRYPDTEIASKSVSQLLDRLEHALADLATSAESARTDEMHRRVGSS</sequence>